<dbReference type="SUPFAM" id="SSF52374">
    <property type="entry name" value="Nucleotidylyl transferase"/>
    <property type="match status" value="1"/>
</dbReference>
<dbReference type="GO" id="GO:0006436">
    <property type="term" value="P:tryptophanyl-tRNA aminoacylation"/>
    <property type="evidence" value="ECO:0007669"/>
    <property type="project" value="TreeGrafter"/>
</dbReference>
<dbReference type="PANTHER" id="PTHR10055">
    <property type="entry name" value="TRYPTOPHANYL-TRNA SYNTHETASE"/>
    <property type="match status" value="1"/>
</dbReference>
<dbReference type="GO" id="GO:0004830">
    <property type="term" value="F:tryptophan-tRNA ligase activity"/>
    <property type="evidence" value="ECO:0007669"/>
    <property type="project" value="TreeGrafter"/>
</dbReference>
<accession>A0A8S0S9H4</accession>
<protein>
    <submittedName>
        <fullName evidence="1">Tryptophan--tRNA ligase, cytoplasmic</fullName>
    </submittedName>
</protein>
<organism evidence="1 2">
    <name type="scientific">Olea europaea subsp. europaea</name>
    <dbReference type="NCBI Taxonomy" id="158383"/>
    <lineage>
        <taxon>Eukaryota</taxon>
        <taxon>Viridiplantae</taxon>
        <taxon>Streptophyta</taxon>
        <taxon>Embryophyta</taxon>
        <taxon>Tracheophyta</taxon>
        <taxon>Spermatophyta</taxon>
        <taxon>Magnoliopsida</taxon>
        <taxon>eudicotyledons</taxon>
        <taxon>Gunneridae</taxon>
        <taxon>Pentapetalae</taxon>
        <taxon>asterids</taxon>
        <taxon>lamiids</taxon>
        <taxon>Lamiales</taxon>
        <taxon>Oleaceae</taxon>
        <taxon>Oleeae</taxon>
        <taxon>Olea</taxon>
    </lineage>
</organism>
<dbReference type="Gene3D" id="1.10.240.10">
    <property type="entry name" value="Tyrosyl-Transfer RNA Synthetase"/>
    <property type="match status" value="1"/>
</dbReference>
<proteinExistence type="predicted"/>
<name>A0A8S0S9H4_OLEEU</name>
<dbReference type="Proteomes" id="UP000594638">
    <property type="component" value="Unassembled WGS sequence"/>
</dbReference>
<dbReference type="EMBL" id="CACTIH010004036">
    <property type="protein sequence ID" value="CAA2988942.1"/>
    <property type="molecule type" value="Genomic_DNA"/>
</dbReference>
<sequence>MKYLGFFLEDDAELEHIKKEYGAGRMLTGEVKKRLIEVLTEMVDRHRRARFAFTDRVTD</sequence>
<comment type="caution">
    <text evidence="1">The sequence shown here is derived from an EMBL/GenBank/DDBJ whole genome shotgun (WGS) entry which is preliminary data.</text>
</comment>
<dbReference type="GO" id="GO:0005737">
    <property type="term" value="C:cytoplasm"/>
    <property type="evidence" value="ECO:0007669"/>
    <property type="project" value="TreeGrafter"/>
</dbReference>
<dbReference type="OrthoDB" id="10261385at2759"/>
<keyword evidence="1" id="KW-0436">Ligase</keyword>
<gene>
    <name evidence="1" type="ORF">OLEA9_A084069</name>
</gene>
<evidence type="ECO:0000313" key="2">
    <source>
        <dbReference type="Proteomes" id="UP000594638"/>
    </source>
</evidence>
<dbReference type="Gramene" id="OE9A084069T1">
    <property type="protein sequence ID" value="OE9A084069C1"/>
    <property type="gene ID" value="OE9A084069"/>
</dbReference>
<dbReference type="PANTHER" id="PTHR10055:SF1">
    <property type="entry name" value="TRYPTOPHAN--TRNA LIGASE, CYTOPLASMIC"/>
    <property type="match status" value="1"/>
</dbReference>
<reference evidence="1 2" key="1">
    <citation type="submission" date="2019-12" db="EMBL/GenBank/DDBJ databases">
        <authorList>
            <person name="Alioto T."/>
            <person name="Alioto T."/>
            <person name="Gomez Garrido J."/>
        </authorList>
    </citation>
    <scope>NUCLEOTIDE SEQUENCE [LARGE SCALE GENOMIC DNA]</scope>
</reference>
<evidence type="ECO:0000313" key="1">
    <source>
        <dbReference type="EMBL" id="CAA2988942.1"/>
    </source>
</evidence>
<dbReference type="AlphaFoldDB" id="A0A8S0S9H4"/>
<keyword evidence="2" id="KW-1185">Reference proteome</keyword>